<organism evidence="1 2">
    <name type="scientific">Polyplosphaeria fusca</name>
    <dbReference type="NCBI Taxonomy" id="682080"/>
    <lineage>
        <taxon>Eukaryota</taxon>
        <taxon>Fungi</taxon>
        <taxon>Dikarya</taxon>
        <taxon>Ascomycota</taxon>
        <taxon>Pezizomycotina</taxon>
        <taxon>Dothideomycetes</taxon>
        <taxon>Pleosporomycetidae</taxon>
        <taxon>Pleosporales</taxon>
        <taxon>Tetraplosphaeriaceae</taxon>
        <taxon>Polyplosphaeria</taxon>
    </lineage>
</organism>
<comment type="caution">
    <text evidence="1">The sequence shown here is derived from an EMBL/GenBank/DDBJ whole genome shotgun (WGS) entry which is preliminary data.</text>
</comment>
<proteinExistence type="predicted"/>
<dbReference type="Proteomes" id="UP000799444">
    <property type="component" value="Unassembled WGS sequence"/>
</dbReference>
<evidence type="ECO:0000313" key="1">
    <source>
        <dbReference type="EMBL" id="KAF2731476.1"/>
    </source>
</evidence>
<dbReference type="EMBL" id="ML996195">
    <property type="protein sequence ID" value="KAF2731476.1"/>
    <property type="molecule type" value="Genomic_DNA"/>
</dbReference>
<gene>
    <name evidence="1" type="ORF">EJ04DRAFT_368559</name>
</gene>
<sequence>MAGAQCAQRIAGDQGGLGERNEHPCQSLLAGRFALRPRGEIKLKARARGRCSWVCGNTGIDAQTANQCHVKRCFLGHQGKDRQRRLDWQLTSFPEHGTATCEEGRGMAGGRPNEAPFCIEQRLIADLSSGLDGLQQSRCCCAQCAASACNRRAGWASSGGCRADARMTMPQQPAKPHSRDVVQAGIDT</sequence>
<evidence type="ECO:0000313" key="2">
    <source>
        <dbReference type="Proteomes" id="UP000799444"/>
    </source>
</evidence>
<protein>
    <submittedName>
        <fullName evidence="1">Uncharacterized protein</fullName>
    </submittedName>
</protein>
<keyword evidence="2" id="KW-1185">Reference proteome</keyword>
<reference evidence="1" key="1">
    <citation type="journal article" date="2020" name="Stud. Mycol.">
        <title>101 Dothideomycetes genomes: a test case for predicting lifestyles and emergence of pathogens.</title>
        <authorList>
            <person name="Haridas S."/>
            <person name="Albert R."/>
            <person name="Binder M."/>
            <person name="Bloem J."/>
            <person name="Labutti K."/>
            <person name="Salamov A."/>
            <person name="Andreopoulos B."/>
            <person name="Baker S."/>
            <person name="Barry K."/>
            <person name="Bills G."/>
            <person name="Bluhm B."/>
            <person name="Cannon C."/>
            <person name="Castanera R."/>
            <person name="Culley D."/>
            <person name="Daum C."/>
            <person name="Ezra D."/>
            <person name="Gonzalez J."/>
            <person name="Henrissat B."/>
            <person name="Kuo A."/>
            <person name="Liang C."/>
            <person name="Lipzen A."/>
            <person name="Lutzoni F."/>
            <person name="Magnuson J."/>
            <person name="Mondo S."/>
            <person name="Nolan M."/>
            <person name="Ohm R."/>
            <person name="Pangilinan J."/>
            <person name="Park H.-J."/>
            <person name="Ramirez L."/>
            <person name="Alfaro M."/>
            <person name="Sun H."/>
            <person name="Tritt A."/>
            <person name="Yoshinaga Y."/>
            <person name="Zwiers L.-H."/>
            <person name="Turgeon B."/>
            <person name="Goodwin S."/>
            <person name="Spatafora J."/>
            <person name="Crous P."/>
            <person name="Grigoriev I."/>
        </authorList>
    </citation>
    <scope>NUCLEOTIDE SEQUENCE</scope>
    <source>
        <strain evidence="1">CBS 125425</strain>
    </source>
</reference>
<dbReference type="AlphaFoldDB" id="A0A9P4UZU6"/>
<name>A0A9P4UZU6_9PLEO</name>
<accession>A0A9P4UZU6</accession>